<evidence type="ECO:0000259" key="3">
    <source>
        <dbReference type="Pfam" id="PF00892"/>
    </source>
</evidence>
<dbReference type="AlphaFoldDB" id="A0A7K1FJ86"/>
<accession>A0A7K1FJ86</accession>
<dbReference type="InterPro" id="IPR037185">
    <property type="entry name" value="EmrE-like"/>
</dbReference>
<dbReference type="InterPro" id="IPR000620">
    <property type="entry name" value="EamA_dom"/>
</dbReference>
<feature type="domain" description="EamA" evidence="3">
    <location>
        <begin position="174"/>
        <end position="306"/>
    </location>
</feature>
<dbReference type="GO" id="GO:0015565">
    <property type="term" value="F:threonine efflux transmembrane transporter activity"/>
    <property type="evidence" value="ECO:0007669"/>
    <property type="project" value="TreeGrafter"/>
</dbReference>
<feature type="transmembrane region" description="Helical" evidence="2">
    <location>
        <begin position="174"/>
        <end position="192"/>
    </location>
</feature>
<feature type="transmembrane region" description="Helical" evidence="2">
    <location>
        <begin position="204"/>
        <end position="229"/>
    </location>
</feature>
<evidence type="ECO:0000256" key="1">
    <source>
        <dbReference type="ARBA" id="ARBA00007362"/>
    </source>
</evidence>
<feature type="transmembrane region" description="Helical" evidence="2">
    <location>
        <begin position="39"/>
        <end position="57"/>
    </location>
</feature>
<reference evidence="4 5" key="1">
    <citation type="submission" date="2019-11" db="EMBL/GenBank/DDBJ databases">
        <authorList>
            <person name="Jiang L.-Q."/>
        </authorList>
    </citation>
    <scope>NUCLEOTIDE SEQUENCE [LARGE SCALE GENOMIC DNA]</scope>
    <source>
        <strain evidence="4 5">YIM 132087</strain>
    </source>
</reference>
<evidence type="ECO:0000313" key="4">
    <source>
        <dbReference type="EMBL" id="MTD12954.1"/>
    </source>
</evidence>
<sequence>MRRKHRWCTADIFQPTTPGPTVTGMSTQSTAPQQAADRTLGGIGLTVTSVAAVQFGAATADGLILAVGAVGAVALRQLAAVVVMVGVSRPWRVRWNAADIRRSAMFGGILVVMNLSLYEAIARLPLATAITLEFLGPLVLSLVTARGLWQRLWALPAGAGVALLGGGLDLTDLVGVLFALTAAACWVGYILLARRIGQSGDPLVQLTVASALGAVILVPIAAFSAGAVLWHPQTLWIALVVGVLSSALPYSLDVLALRRLPTAVFGVLTSLHPAGGALAGWLVLDQVLPGHDLTGIGLIVLASIGTTITATRKRQQAMQRPTEVQPNAACT</sequence>
<dbReference type="Proteomes" id="UP000460221">
    <property type="component" value="Unassembled WGS sequence"/>
</dbReference>
<dbReference type="PANTHER" id="PTHR22911:SF37">
    <property type="entry name" value="THREONINE_HOMOSERINE EXPORTER RHTA"/>
    <property type="match status" value="1"/>
</dbReference>
<feature type="transmembrane region" description="Helical" evidence="2">
    <location>
        <begin position="263"/>
        <end position="284"/>
    </location>
</feature>
<dbReference type="Pfam" id="PF00892">
    <property type="entry name" value="EamA"/>
    <property type="match status" value="1"/>
</dbReference>
<dbReference type="GO" id="GO:0005886">
    <property type="term" value="C:plasma membrane"/>
    <property type="evidence" value="ECO:0007669"/>
    <property type="project" value="TreeGrafter"/>
</dbReference>
<dbReference type="SUPFAM" id="SSF103481">
    <property type="entry name" value="Multidrug resistance efflux transporter EmrE"/>
    <property type="match status" value="1"/>
</dbReference>
<evidence type="ECO:0000256" key="2">
    <source>
        <dbReference type="SAM" id="Phobius"/>
    </source>
</evidence>
<protein>
    <submittedName>
        <fullName evidence="4">EamA family transporter</fullName>
    </submittedName>
</protein>
<gene>
    <name evidence="4" type="ORF">GIS00_03215</name>
</gene>
<feature type="transmembrane region" description="Helical" evidence="2">
    <location>
        <begin position="290"/>
        <end position="310"/>
    </location>
</feature>
<feature type="transmembrane region" description="Helical" evidence="2">
    <location>
        <begin position="100"/>
        <end position="118"/>
    </location>
</feature>
<feature type="transmembrane region" description="Helical" evidence="2">
    <location>
        <begin position="63"/>
        <end position="88"/>
    </location>
</feature>
<keyword evidence="2" id="KW-1133">Transmembrane helix</keyword>
<feature type="transmembrane region" description="Helical" evidence="2">
    <location>
        <begin position="235"/>
        <end position="256"/>
    </location>
</feature>
<keyword evidence="2" id="KW-0472">Membrane</keyword>
<keyword evidence="5" id="KW-1185">Reference proteome</keyword>
<comment type="caution">
    <text evidence="4">The sequence shown here is derived from an EMBL/GenBank/DDBJ whole genome shotgun (WGS) entry which is preliminary data.</text>
</comment>
<dbReference type="PANTHER" id="PTHR22911">
    <property type="entry name" value="ACYL-MALONYL CONDENSING ENZYME-RELATED"/>
    <property type="match status" value="1"/>
</dbReference>
<keyword evidence="2" id="KW-0812">Transmembrane</keyword>
<proteinExistence type="inferred from homology"/>
<organism evidence="4 5">
    <name type="scientific">Nakamurella alba</name>
    <dbReference type="NCBI Taxonomy" id="2665158"/>
    <lineage>
        <taxon>Bacteria</taxon>
        <taxon>Bacillati</taxon>
        <taxon>Actinomycetota</taxon>
        <taxon>Actinomycetes</taxon>
        <taxon>Nakamurellales</taxon>
        <taxon>Nakamurellaceae</taxon>
        <taxon>Nakamurella</taxon>
    </lineage>
</organism>
<evidence type="ECO:0000313" key="5">
    <source>
        <dbReference type="Proteomes" id="UP000460221"/>
    </source>
</evidence>
<dbReference type="EMBL" id="WLYK01000001">
    <property type="protein sequence ID" value="MTD12954.1"/>
    <property type="molecule type" value="Genomic_DNA"/>
</dbReference>
<name>A0A7K1FJ86_9ACTN</name>
<comment type="similarity">
    <text evidence="1">Belongs to the EamA transporter family.</text>
</comment>